<dbReference type="PANTHER" id="PTHR23028">
    <property type="entry name" value="ACETYLTRANSFERASE"/>
    <property type="match status" value="1"/>
</dbReference>
<evidence type="ECO:0000256" key="1">
    <source>
        <dbReference type="SAM" id="Phobius"/>
    </source>
</evidence>
<feature type="transmembrane region" description="Helical" evidence="1">
    <location>
        <begin position="17"/>
        <end position="35"/>
    </location>
</feature>
<feature type="transmembrane region" description="Helical" evidence="1">
    <location>
        <begin position="141"/>
        <end position="165"/>
    </location>
</feature>
<evidence type="ECO:0000313" key="4">
    <source>
        <dbReference type="Proteomes" id="UP000492821"/>
    </source>
</evidence>
<dbReference type="GO" id="GO:0000271">
    <property type="term" value="P:polysaccharide biosynthetic process"/>
    <property type="evidence" value="ECO:0007669"/>
    <property type="project" value="TreeGrafter"/>
</dbReference>
<feature type="transmembrane region" description="Helical" evidence="1">
    <location>
        <begin position="172"/>
        <end position="189"/>
    </location>
</feature>
<reference evidence="5" key="2">
    <citation type="submission" date="2020-10" db="UniProtKB">
        <authorList>
            <consortium name="WormBaseParasite"/>
        </authorList>
    </citation>
    <scope>IDENTIFICATION</scope>
</reference>
<keyword evidence="1" id="KW-1133">Transmembrane helix</keyword>
<feature type="transmembrane region" description="Helical" evidence="1">
    <location>
        <begin position="195"/>
        <end position="215"/>
    </location>
</feature>
<dbReference type="Proteomes" id="UP000492821">
    <property type="component" value="Unassembled WGS sequence"/>
</dbReference>
<feature type="transmembrane region" description="Helical" evidence="1">
    <location>
        <begin position="41"/>
        <end position="61"/>
    </location>
</feature>
<dbReference type="GO" id="GO:0016020">
    <property type="term" value="C:membrane"/>
    <property type="evidence" value="ECO:0007669"/>
    <property type="project" value="TreeGrafter"/>
</dbReference>
<feature type="transmembrane region" description="Helical" evidence="1">
    <location>
        <begin position="236"/>
        <end position="256"/>
    </location>
</feature>
<feature type="domain" description="Acyltransferase 3" evidence="2">
    <location>
        <begin position="14"/>
        <end position="339"/>
    </location>
</feature>
<keyword evidence="1" id="KW-0472">Membrane</keyword>
<keyword evidence="1" id="KW-0812">Transmembrane</keyword>
<dbReference type="InterPro" id="IPR050879">
    <property type="entry name" value="Acyltransferase_3"/>
</dbReference>
<keyword evidence="4" id="KW-1185">Reference proteome</keyword>
<dbReference type="PANTHER" id="PTHR23028:SF53">
    <property type="entry name" value="ACYL_TRANSF_3 DOMAIN-CONTAINING PROTEIN"/>
    <property type="match status" value="1"/>
</dbReference>
<name>A0A7E4V305_PANRE</name>
<organism evidence="4 5">
    <name type="scientific">Panagrellus redivivus</name>
    <name type="common">Microworm</name>
    <dbReference type="NCBI Taxonomy" id="6233"/>
    <lineage>
        <taxon>Eukaryota</taxon>
        <taxon>Metazoa</taxon>
        <taxon>Ecdysozoa</taxon>
        <taxon>Nematoda</taxon>
        <taxon>Chromadorea</taxon>
        <taxon>Rhabditida</taxon>
        <taxon>Tylenchina</taxon>
        <taxon>Panagrolaimomorpha</taxon>
        <taxon>Panagrolaimoidea</taxon>
        <taxon>Panagrolaimidae</taxon>
        <taxon>Panagrellus</taxon>
    </lineage>
</organism>
<sequence>MSTQKHGSSKKRNDIQFLRFVAITSVLGFHLRPQIVPQGYLGVDIFFVLSGYLMTMLTAFSNERPLTKAAAIRFYERRLRRLLPAYALMLALTTIAGTVFLISSEFKFLRIDTIWAMLFGTNLQNLISGGDYFELVSSYKFLLHTWSLSVEVQFYALAPFILAFIAFRDNRILWSLAIAFTSFELQACLENDAMAFGLLFARMWQFSVGTAVYYFEKERDEKGLNIDKDPQTAPNYFIVRLVTITSLIFISFSPVLSTSPGYGITIRLIATCLTGAVMYLGPPDYLPQSIDVFTRLAVYIGDASYSIYLVHWPVIIFAKYIDLFDTIPLYQILGLIFAISLLQYHLYEKPMIHFNSKVIFGTCGLLYLITLVTFGLKAPDVSNLVGINEKIGTECAVPKFECFNDPLLTKMIPPIPGAKEDYSCSFNGNGKATVFVAGNSFAIRQLPAIMKALKGRYKKLYFVARPNCVVFEHFNTKFPKRWHCDAVDNKTLEILEAVKPDLMVVTERLSQISEMNAPLYPSISEAKKDPEVIIMSDYLSSFSRFAKNIVFLEPHSLTDPKGHANPALVLAKKLAQGANLTDYYYDRKTYLGDILPGWIKLQAAISNCEKCTAIPLIDNLCNGDKCPFFDPKKLLSYYCDYGHLSVHGITLIVKPMKRVFDKMKF</sequence>
<evidence type="ECO:0000313" key="5">
    <source>
        <dbReference type="WBParaSite" id="Pan_g15833.t1"/>
    </source>
</evidence>
<dbReference type="Pfam" id="PF01757">
    <property type="entry name" value="Acyl_transf_3"/>
    <property type="match status" value="1"/>
</dbReference>
<protein>
    <submittedName>
        <fullName evidence="5">Acyltransferase</fullName>
    </submittedName>
</protein>
<feature type="domain" description="SGNH" evidence="3">
    <location>
        <begin position="421"/>
        <end position="654"/>
    </location>
</feature>
<proteinExistence type="predicted"/>
<dbReference type="WBParaSite" id="Pan_g15833.t1">
    <property type="protein sequence ID" value="Pan_g15833.t1"/>
    <property type="gene ID" value="Pan_g15833"/>
</dbReference>
<feature type="transmembrane region" description="Helical" evidence="1">
    <location>
        <begin position="327"/>
        <end position="346"/>
    </location>
</feature>
<evidence type="ECO:0000259" key="2">
    <source>
        <dbReference type="Pfam" id="PF01757"/>
    </source>
</evidence>
<dbReference type="InterPro" id="IPR002656">
    <property type="entry name" value="Acyl_transf_3_dom"/>
</dbReference>
<dbReference type="GO" id="GO:0016747">
    <property type="term" value="F:acyltransferase activity, transferring groups other than amino-acyl groups"/>
    <property type="evidence" value="ECO:0007669"/>
    <property type="project" value="InterPro"/>
</dbReference>
<feature type="transmembrane region" description="Helical" evidence="1">
    <location>
        <begin position="358"/>
        <end position="376"/>
    </location>
</feature>
<dbReference type="AlphaFoldDB" id="A0A7E4V305"/>
<reference evidence="4" key="1">
    <citation type="journal article" date="2013" name="Genetics">
        <title>The draft genome and transcriptome of Panagrellus redivivus are shaped by the harsh demands of a free-living lifestyle.</title>
        <authorList>
            <person name="Srinivasan J."/>
            <person name="Dillman A.R."/>
            <person name="Macchietto M.G."/>
            <person name="Heikkinen L."/>
            <person name="Lakso M."/>
            <person name="Fracchia K.M."/>
            <person name="Antoshechkin I."/>
            <person name="Mortazavi A."/>
            <person name="Wong G."/>
            <person name="Sternberg P.W."/>
        </authorList>
    </citation>
    <scope>NUCLEOTIDE SEQUENCE [LARGE SCALE GENOMIC DNA]</scope>
    <source>
        <strain evidence="4">MT8872</strain>
    </source>
</reference>
<dbReference type="InterPro" id="IPR043968">
    <property type="entry name" value="SGNH"/>
</dbReference>
<evidence type="ECO:0000259" key="3">
    <source>
        <dbReference type="Pfam" id="PF19040"/>
    </source>
</evidence>
<feature type="transmembrane region" description="Helical" evidence="1">
    <location>
        <begin position="262"/>
        <end position="280"/>
    </location>
</feature>
<feature type="transmembrane region" description="Helical" evidence="1">
    <location>
        <begin position="82"/>
        <end position="102"/>
    </location>
</feature>
<dbReference type="Pfam" id="PF19040">
    <property type="entry name" value="SGNH"/>
    <property type="match status" value="1"/>
</dbReference>
<accession>A0A7E4V305</accession>
<feature type="transmembrane region" description="Helical" evidence="1">
    <location>
        <begin position="292"/>
        <end position="315"/>
    </location>
</feature>